<comment type="caution">
    <text evidence="2">The sequence shown here is derived from an EMBL/GenBank/DDBJ whole genome shotgun (WGS) entry which is preliminary data.</text>
</comment>
<organism evidence="2 3">
    <name type="scientific">Stylosanthes scabra</name>
    <dbReference type="NCBI Taxonomy" id="79078"/>
    <lineage>
        <taxon>Eukaryota</taxon>
        <taxon>Viridiplantae</taxon>
        <taxon>Streptophyta</taxon>
        <taxon>Embryophyta</taxon>
        <taxon>Tracheophyta</taxon>
        <taxon>Spermatophyta</taxon>
        <taxon>Magnoliopsida</taxon>
        <taxon>eudicotyledons</taxon>
        <taxon>Gunneridae</taxon>
        <taxon>Pentapetalae</taxon>
        <taxon>rosids</taxon>
        <taxon>fabids</taxon>
        <taxon>Fabales</taxon>
        <taxon>Fabaceae</taxon>
        <taxon>Papilionoideae</taxon>
        <taxon>50 kb inversion clade</taxon>
        <taxon>dalbergioids sensu lato</taxon>
        <taxon>Dalbergieae</taxon>
        <taxon>Pterocarpus clade</taxon>
        <taxon>Stylosanthes</taxon>
    </lineage>
</organism>
<feature type="region of interest" description="Disordered" evidence="1">
    <location>
        <begin position="1"/>
        <end position="46"/>
    </location>
</feature>
<evidence type="ECO:0000256" key="1">
    <source>
        <dbReference type="SAM" id="MobiDB-lite"/>
    </source>
</evidence>
<name>A0ABU6XNX7_9FABA</name>
<proteinExistence type="predicted"/>
<accession>A0ABU6XNX7</accession>
<evidence type="ECO:0000313" key="3">
    <source>
        <dbReference type="Proteomes" id="UP001341840"/>
    </source>
</evidence>
<gene>
    <name evidence="2" type="ORF">PIB30_072806</name>
</gene>
<evidence type="ECO:0000313" key="2">
    <source>
        <dbReference type="EMBL" id="MED6199109.1"/>
    </source>
</evidence>
<reference evidence="2 3" key="1">
    <citation type="journal article" date="2023" name="Plants (Basel)">
        <title>Bridging the Gap: Combining Genomics and Transcriptomics Approaches to Understand Stylosanthes scabra, an Orphan Legume from the Brazilian Caatinga.</title>
        <authorList>
            <person name="Ferreira-Neto J.R.C."/>
            <person name="da Silva M.D."/>
            <person name="Binneck E."/>
            <person name="de Melo N.F."/>
            <person name="da Silva R.H."/>
            <person name="de Melo A.L.T.M."/>
            <person name="Pandolfi V."/>
            <person name="Bustamante F.O."/>
            <person name="Brasileiro-Vidal A.C."/>
            <person name="Benko-Iseppon A.M."/>
        </authorList>
    </citation>
    <scope>NUCLEOTIDE SEQUENCE [LARGE SCALE GENOMIC DNA]</scope>
    <source>
        <tissue evidence="2">Leaves</tissue>
    </source>
</reference>
<dbReference type="Proteomes" id="UP001341840">
    <property type="component" value="Unassembled WGS sequence"/>
</dbReference>
<feature type="compositionally biased region" description="Basic and acidic residues" evidence="1">
    <location>
        <begin position="1"/>
        <end position="10"/>
    </location>
</feature>
<protein>
    <submittedName>
        <fullName evidence="2">Uncharacterized protein</fullName>
    </submittedName>
</protein>
<keyword evidence="3" id="KW-1185">Reference proteome</keyword>
<sequence>MREREKKRLLGDQVTQNGRKVVSNREAGPAPKSGPGFQSERIRNPGNFPSSVSNRVFFFYKATILSSNTSVHEPDSRFGMALRLSGRSWAESAAFKASRLNPDSTPVHLGEPVQLVNQPMVHLVNRSTGLDQSTLVSHRSTLVNRGSTWSKVVNIFFKAPTCHKKSNGYTRISRIRTTKNFAGQSMSNYEENTK</sequence>
<dbReference type="EMBL" id="JASCZI010212318">
    <property type="protein sequence ID" value="MED6199109.1"/>
    <property type="molecule type" value="Genomic_DNA"/>
</dbReference>